<dbReference type="Proteomes" id="UP000828251">
    <property type="component" value="Unassembled WGS sequence"/>
</dbReference>
<dbReference type="AlphaFoldDB" id="A0A9D3VK15"/>
<evidence type="ECO:0000313" key="3">
    <source>
        <dbReference type="Proteomes" id="UP000828251"/>
    </source>
</evidence>
<evidence type="ECO:0000313" key="2">
    <source>
        <dbReference type="EMBL" id="KAH1084151.1"/>
    </source>
</evidence>
<sequence length="135" mass="14613">MAQANNSHASPVFVFPIAPLSFKRICDMSSPSKPPINSFGFILANVLPRQMEHTKSLVTTLLPLIIVGFVLLSSSCQGIHAASEEAVSSSSSEINVPKILREINPSPPAPRSNDPPHFKAVPRNEARQRLRPPAP</sequence>
<proteinExistence type="predicted"/>
<organism evidence="2 3">
    <name type="scientific">Gossypium stocksii</name>
    <dbReference type="NCBI Taxonomy" id="47602"/>
    <lineage>
        <taxon>Eukaryota</taxon>
        <taxon>Viridiplantae</taxon>
        <taxon>Streptophyta</taxon>
        <taxon>Embryophyta</taxon>
        <taxon>Tracheophyta</taxon>
        <taxon>Spermatophyta</taxon>
        <taxon>Magnoliopsida</taxon>
        <taxon>eudicotyledons</taxon>
        <taxon>Gunneridae</taxon>
        <taxon>Pentapetalae</taxon>
        <taxon>rosids</taxon>
        <taxon>malvids</taxon>
        <taxon>Malvales</taxon>
        <taxon>Malvaceae</taxon>
        <taxon>Malvoideae</taxon>
        <taxon>Gossypium</taxon>
    </lineage>
</organism>
<dbReference type="EMBL" id="JAIQCV010000007">
    <property type="protein sequence ID" value="KAH1084151.1"/>
    <property type="molecule type" value="Genomic_DNA"/>
</dbReference>
<name>A0A9D3VK15_9ROSI</name>
<dbReference type="OrthoDB" id="1015230at2759"/>
<accession>A0A9D3VK15</accession>
<feature type="compositionally biased region" description="Basic and acidic residues" evidence="1">
    <location>
        <begin position="114"/>
        <end position="128"/>
    </location>
</feature>
<comment type="caution">
    <text evidence="2">The sequence shown here is derived from an EMBL/GenBank/DDBJ whole genome shotgun (WGS) entry which is preliminary data.</text>
</comment>
<gene>
    <name evidence="2" type="ORF">J1N35_023912</name>
</gene>
<feature type="region of interest" description="Disordered" evidence="1">
    <location>
        <begin position="98"/>
        <end position="135"/>
    </location>
</feature>
<reference evidence="2 3" key="1">
    <citation type="journal article" date="2021" name="Plant Biotechnol. J.">
        <title>Multi-omics assisted identification of the key and species-specific regulatory components of drought-tolerant mechanisms in Gossypium stocksii.</title>
        <authorList>
            <person name="Yu D."/>
            <person name="Ke L."/>
            <person name="Zhang D."/>
            <person name="Wu Y."/>
            <person name="Sun Y."/>
            <person name="Mei J."/>
            <person name="Sun J."/>
            <person name="Sun Y."/>
        </authorList>
    </citation>
    <scope>NUCLEOTIDE SEQUENCE [LARGE SCALE GENOMIC DNA]</scope>
    <source>
        <strain evidence="3">cv. E1</strain>
        <tissue evidence="2">Leaf</tissue>
    </source>
</reference>
<evidence type="ECO:0000256" key="1">
    <source>
        <dbReference type="SAM" id="MobiDB-lite"/>
    </source>
</evidence>
<protein>
    <submittedName>
        <fullName evidence="2">Uncharacterized protein</fullName>
    </submittedName>
</protein>
<keyword evidence="3" id="KW-1185">Reference proteome</keyword>